<comment type="caution">
    <text evidence="1">The sequence shown here is derived from an EMBL/GenBank/DDBJ whole genome shotgun (WGS) entry which is preliminary data.</text>
</comment>
<keyword evidence="2" id="KW-1185">Reference proteome</keyword>
<name>A0ACB9N6C0_9MYRT</name>
<accession>A0ACB9N6C0</accession>
<evidence type="ECO:0000313" key="2">
    <source>
        <dbReference type="Proteomes" id="UP001057402"/>
    </source>
</evidence>
<organism evidence="1 2">
    <name type="scientific">Melastoma candidum</name>
    <dbReference type="NCBI Taxonomy" id="119954"/>
    <lineage>
        <taxon>Eukaryota</taxon>
        <taxon>Viridiplantae</taxon>
        <taxon>Streptophyta</taxon>
        <taxon>Embryophyta</taxon>
        <taxon>Tracheophyta</taxon>
        <taxon>Spermatophyta</taxon>
        <taxon>Magnoliopsida</taxon>
        <taxon>eudicotyledons</taxon>
        <taxon>Gunneridae</taxon>
        <taxon>Pentapetalae</taxon>
        <taxon>rosids</taxon>
        <taxon>malvids</taxon>
        <taxon>Myrtales</taxon>
        <taxon>Melastomataceae</taxon>
        <taxon>Melastomatoideae</taxon>
        <taxon>Melastomateae</taxon>
        <taxon>Melastoma</taxon>
    </lineage>
</organism>
<evidence type="ECO:0000313" key="1">
    <source>
        <dbReference type="EMBL" id="KAI4331284.1"/>
    </source>
</evidence>
<dbReference type="Proteomes" id="UP001057402">
    <property type="component" value="Chromosome 8"/>
</dbReference>
<dbReference type="EMBL" id="CM042887">
    <property type="protein sequence ID" value="KAI4331284.1"/>
    <property type="molecule type" value="Genomic_DNA"/>
</dbReference>
<proteinExistence type="predicted"/>
<sequence>MGGASTREGEETEEWRLWRSASEGSSLNEKAVMKGRYVAASEASESMTYALNDPALAAAVATIIRAPPEEFRGSQAGVGCWADPDRLSEHFWVY</sequence>
<protein>
    <submittedName>
        <fullName evidence="1">Uncharacterized protein</fullName>
    </submittedName>
</protein>
<reference evidence="2" key="1">
    <citation type="journal article" date="2023" name="Front. Plant Sci.">
        <title>Chromosomal-level genome assembly of Melastoma candidum provides insights into trichome evolution.</title>
        <authorList>
            <person name="Zhong Y."/>
            <person name="Wu W."/>
            <person name="Sun C."/>
            <person name="Zou P."/>
            <person name="Liu Y."/>
            <person name="Dai S."/>
            <person name="Zhou R."/>
        </authorList>
    </citation>
    <scope>NUCLEOTIDE SEQUENCE [LARGE SCALE GENOMIC DNA]</scope>
</reference>
<gene>
    <name evidence="1" type="ORF">MLD38_029483</name>
</gene>